<dbReference type="WBParaSite" id="ALUE_0000537901-mRNA-1">
    <property type="protein sequence ID" value="ALUE_0000537901-mRNA-1"/>
    <property type="gene ID" value="ALUE_0000537901"/>
</dbReference>
<protein>
    <submittedName>
        <fullName evidence="2">PH domain-containing protein</fullName>
    </submittedName>
</protein>
<name>A0A0M3HSE7_ASCLU</name>
<evidence type="ECO:0000313" key="1">
    <source>
        <dbReference type="Proteomes" id="UP000036681"/>
    </source>
</evidence>
<proteinExistence type="predicted"/>
<sequence length="91" mass="10931">MDRSLLLRWKMNLRRNRMELEKSLRFKEIRQGESDGAFLCFPLSAHESYFVTLRHYADPQGSRWYSALQLLECEKKRHFVDDLYSSSAAWN</sequence>
<dbReference type="Proteomes" id="UP000036681">
    <property type="component" value="Unplaced"/>
</dbReference>
<dbReference type="AlphaFoldDB" id="A0A0M3HSE7"/>
<reference evidence="2" key="1">
    <citation type="submission" date="2017-02" db="UniProtKB">
        <authorList>
            <consortium name="WormBaseParasite"/>
        </authorList>
    </citation>
    <scope>IDENTIFICATION</scope>
</reference>
<evidence type="ECO:0000313" key="2">
    <source>
        <dbReference type="WBParaSite" id="ALUE_0000537901-mRNA-1"/>
    </source>
</evidence>
<accession>A0A0M3HSE7</accession>
<keyword evidence="1" id="KW-1185">Reference proteome</keyword>
<organism evidence="1 2">
    <name type="scientific">Ascaris lumbricoides</name>
    <name type="common">Giant roundworm</name>
    <dbReference type="NCBI Taxonomy" id="6252"/>
    <lineage>
        <taxon>Eukaryota</taxon>
        <taxon>Metazoa</taxon>
        <taxon>Ecdysozoa</taxon>
        <taxon>Nematoda</taxon>
        <taxon>Chromadorea</taxon>
        <taxon>Rhabditida</taxon>
        <taxon>Spirurina</taxon>
        <taxon>Ascaridomorpha</taxon>
        <taxon>Ascaridoidea</taxon>
        <taxon>Ascarididae</taxon>
        <taxon>Ascaris</taxon>
    </lineage>
</organism>